<evidence type="ECO:0000313" key="2">
    <source>
        <dbReference type="Proteomes" id="UP000595254"/>
    </source>
</evidence>
<dbReference type="KEGG" id="ppsr:I6J18_15955"/>
<organism evidence="1 2">
    <name type="scientific">Peribacillus psychrosaccharolyticus</name>
    <name type="common">Bacillus psychrosaccharolyticus</name>
    <dbReference type="NCBI Taxonomy" id="1407"/>
    <lineage>
        <taxon>Bacteria</taxon>
        <taxon>Bacillati</taxon>
        <taxon>Bacillota</taxon>
        <taxon>Bacilli</taxon>
        <taxon>Bacillales</taxon>
        <taxon>Bacillaceae</taxon>
        <taxon>Peribacillus</taxon>
    </lineage>
</organism>
<sequence>MDNQNQIDNLVENFKKHPPKIIGGYKKPGWALKVLEKTSNDSTEIEPDGTITAKAILEAKDLTYYPAFLTIDISKKGQIVGAYLLSEKAEQFELLPFELAKDFVGKAEAELTPFRYRTLDKIEGDEAQVNWPEFS</sequence>
<protein>
    <submittedName>
        <fullName evidence="1">Uncharacterized protein</fullName>
    </submittedName>
</protein>
<name>A0A974RZ99_PERPY</name>
<keyword evidence="2" id="KW-1185">Reference proteome</keyword>
<accession>A0A974RZ99</accession>
<dbReference type="AlphaFoldDB" id="A0A974RZ99"/>
<proteinExistence type="predicted"/>
<dbReference type="EMBL" id="CP068053">
    <property type="protein sequence ID" value="QQS99127.1"/>
    <property type="molecule type" value="Genomic_DNA"/>
</dbReference>
<reference evidence="1 2" key="1">
    <citation type="submission" date="2021-01" db="EMBL/GenBank/DDBJ databases">
        <title>FDA dAtabase for Regulatory Grade micrObial Sequences (FDA-ARGOS): Supporting development and validation of Infectious Disease Dx tests.</title>
        <authorList>
            <person name="Nelson B."/>
            <person name="Plummer A."/>
            <person name="Tallon L."/>
            <person name="Sadzewicz L."/>
            <person name="Zhao X."/>
            <person name="Boylan J."/>
            <person name="Ott S."/>
            <person name="Bowen H."/>
            <person name="Vavikolanu K."/>
            <person name="Mehta A."/>
            <person name="Aluvathingal J."/>
            <person name="Nadendla S."/>
            <person name="Myers T."/>
            <person name="Yan Y."/>
            <person name="Sichtig H."/>
        </authorList>
    </citation>
    <scope>NUCLEOTIDE SEQUENCE [LARGE SCALE GENOMIC DNA]</scope>
    <source>
        <strain evidence="1 2">FDAARGOS_1161</strain>
    </source>
</reference>
<evidence type="ECO:0000313" key="1">
    <source>
        <dbReference type="EMBL" id="QQS99127.1"/>
    </source>
</evidence>
<dbReference type="RefSeq" id="WP_051387259.1">
    <property type="nucleotide sequence ID" value="NZ_CP068053.1"/>
</dbReference>
<gene>
    <name evidence="1" type="ORF">I6J18_15955</name>
</gene>
<dbReference type="Proteomes" id="UP000595254">
    <property type="component" value="Chromosome"/>
</dbReference>